<evidence type="ECO:0008006" key="6">
    <source>
        <dbReference type="Google" id="ProtNLM"/>
    </source>
</evidence>
<dbReference type="Pfam" id="PF25043">
    <property type="entry name" value="DUF7788"/>
    <property type="match status" value="1"/>
</dbReference>
<feature type="domain" description="DUF2828" evidence="2">
    <location>
        <begin position="11"/>
        <end position="421"/>
    </location>
</feature>
<reference evidence="5" key="1">
    <citation type="journal article" date="2018" name="Nat. Microbiol.">
        <title>Leveraging single-cell genomics to expand the fungal tree of life.</title>
        <authorList>
            <person name="Ahrendt S.R."/>
            <person name="Quandt C.A."/>
            <person name="Ciobanu D."/>
            <person name="Clum A."/>
            <person name="Salamov A."/>
            <person name="Andreopoulos B."/>
            <person name="Cheng J.F."/>
            <person name="Woyke T."/>
            <person name="Pelin A."/>
            <person name="Henrissat B."/>
            <person name="Reynolds N.K."/>
            <person name="Benny G.L."/>
            <person name="Smith M.E."/>
            <person name="James T.Y."/>
            <person name="Grigoriev I.V."/>
        </authorList>
    </citation>
    <scope>NUCLEOTIDE SEQUENCE [LARGE SCALE GENOMIC DNA]</scope>
    <source>
        <strain evidence="5">Benny S71-1</strain>
    </source>
</reference>
<proteinExistence type="predicted"/>
<organism evidence="4 5">
    <name type="scientific">Syncephalis pseudoplumigaleata</name>
    <dbReference type="NCBI Taxonomy" id="1712513"/>
    <lineage>
        <taxon>Eukaryota</taxon>
        <taxon>Fungi</taxon>
        <taxon>Fungi incertae sedis</taxon>
        <taxon>Zoopagomycota</taxon>
        <taxon>Zoopagomycotina</taxon>
        <taxon>Zoopagomycetes</taxon>
        <taxon>Zoopagales</taxon>
        <taxon>Piptocephalidaceae</taxon>
        <taxon>Syncephalis</taxon>
    </lineage>
</organism>
<dbReference type="EMBL" id="KZ989520">
    <property type="protein sequence ID" value="RKP26082.1"/>
    <property type="molecule type" value="Genomic_DNA"/>
</dbReference>
<dbReference type="Proteomes" id="UP000278143">
    <property type="component" value="Unassembled WGS sequence"/>
</dbReference>
<dbReference type="Pfam" id="PF11443">
    <property type="entry name" value="DUF2828"/>
    <property type="match status" value="1"/>
</dbReference>
<protein>
    <recommendedName>
        <fullName evidence="6">VWFA domain-containing protein</fullName>
    </recommendedName>
</protein>
<dbReference type="PIRSF" id="PIRSF015417">
    <property type="entry name" value="T31B5_30_vWA"/>
    <property type="match status" value="1"/>
</dbReference>
<dbReference type="SUPFAM" id="SSF53300">
    <property type="entry name" value="vWA-like"/>
    <property type="match status" value="1"/>
</dbReference>
<dbReference type="InterPro" id="IPR056690">
    <property type="entry name" value="DUF7788"/>
</dbReference>
<dbReference type="PANTHER" id="PTHR31373:SF27">
    <property type="entry name" value="TROVE DOMAIN-CONTAINING PROTEIN"/>
    <property type="match status" value="1"/>
</dbReference>
<evidence type="ECO:0000313" key="4">
    <source>
        <dbReference type="EMBL" id="RKP26082.1"/>
    </source>
</evidence>
<dbReference type="InterPro" id="IPR011205">
    <property type="entry name" value="UCP015417_vWA"/>
</dbReference>
<feature type="domain" description="DUF7788" evidence="3">
    <location>
        <begin position="424"/>
        <end position="612"/>
    </location>
</feature>
<evidence type="ECO:0000259" key="3">
    <source>
        <dbReference type="Pfam" id="PF25043"/>
    </source>
</evidence>
<dbReference type="CDD" id="cd00198">
    <property type="entry name" value="vWFA"/>
    <property type="match status" value="1"/>
</dbReference>
<sequence>MAAATSNLTLTENSSVTYASTTSARLDFFFDIMSGSNHQLIHEQLAQAWKEDPLDALKLAFQLRDIRDGKGDRPEFYHALQWLRQHHPKTFLANLPLLPEIGYWKDLAELLLWETVGFDGITAIEDEYKRSQDAKGARYKADTWQAKNKRRKERREALRKAHPDADDGMLARQRAERARQNAEAMAELSKMAREGREQEAKKRRRRVRTMLESDDVYRKLHVEVARLFATALRKDLAQLKQERPVSLAAKWAPTPRARHDSYTLLATTIAQLLYPEAEHRKQDETMEAYVMRVRIQYQRDYLTPLRARIHVIETLMSHGQWDKIVYEQVPSVCMKKQKRLFTKHDDERFAAYLAQVEKGEKKITSKALMPHQLVDEAFTSIMKRHAQDEDVEEEDVELARSIQVLEAQWKSYVDNLAKEGTFESAMAVCDVSGSMEGTPMNAAIALSLLITELTRPPFNQLLISFSEQPRIHHVEGGTLLDRVQNVSGMHFGYSTNFQAVFDLILQQAKANSLAPEHMVKRLFVFSDMEFDQACTGGLSAFNTDYAIIERKFAEAGYPLPEMIFWNLRGSGRAAHGASKPVTLGQKNIGMLAGFSGHMLKLFLRGQIEEMNAWAVVREALDNKKYERLVILD</sequence>
<dbReference type="OrthoDB" id="1149618at2759"/>
<evidence type="ECO:0000259" key="2">
    <source>
        <dbReference type="Pfam" id="PF11443"/>
    </source>
</evidence>
<name>A0A4P9Z288_9FUNG</name>
<dbReference type="Gene3D" id="3.40.50.410">
    <property type="entry name" value="von Willebrand factor, type A domain"/>
    <property type="match status" value="1"/>
</dbReference>
<dbReference type="InterPro" id="IPR058580">
    <property type="entry name" value="DUF2828"/>
</dbReference>
<evidence type="ECO:0000256" key="1">
    <source>
        <dbReference type="SAM" id="MobiDB-lite"/>
    </source>
</evidence>
<gene>
    <name evidence="4" type="ORF">SYNPS1DRAFT_14704</name>
</gene>
<dbReference type="InterPro" id="IPR036465">
    <property type="entry name" value="vWFA_dom_sf"/>
</dbReference>
<dbReference type="PANTHER" id="PTHR31373">
    <property type="entry name" value="OS06G0652100 PROTEIN"/>
    <property type="match status" value="1"/>
</dbReference>
<keyword evidence="5" id="KW-1185">Reference proteome</keyword>
<dbReference type="AlphaFoldDB" id="A0A4P9Z288"/>
<evidence type="ECO:0000313" key="5">
    <source>
        <dbReference type="Proteomes" id="UP000278143"/>
    </source>
</evidence>
<accession>A0A4P9Z288</accession>
<feature type="compositionally biased region" description="Basic and acidic residues" evidence="1">
    <location>
        <begin position="154"/>
        <end position="165"/>
    </location>
</feature>
<feature type="region of interest" description="Disordered" evidence="1">
    <location>
        <begin position="144"/>
        <end position="179"/>
    </location>
</feature>